<dbReference type="OrthoDB" id="9809356at2"/>
<name>E4T251_PALPW</name>
<evidence type="ECO:0000256" key="21">
    <source>
        <dbReference type="ARBA" id="ARBA00049161"/>
    </source>
</evidence>
<evidence type="ECO:0000256" key="10">
    <source>
        <dbReference type="ARBA" id="ARBA00022723"/>
    </source>
</evidence>
<comment type="pathway">
    <text evidence="3">Cofactor biosynthesis; tetrahydrofolate biosynthesis; 7,8-dihydrofolate from 2-amino-4-hydroxy-6-hydroxymethyl-7,8-dihydropteridine diphosphate and 4-aminobenzoate: step 2/2.</text>
</comment>
<dbReference type="Gene3D" id="3.90.190.20">
    <property type="entry name" value="Mur ligase, C-terminal domain"/>
    <property type="match status" value="1"/>
</dbReference>
<dbReference type="GO" id="GO:0046872">
    <property type="term" value="F:metal ion binding"/>
    <property type="evidence" value="ECO:0007669"/>
    <property type="project" value="UniProtKB-KW"/>
</dbReference>
<dbReference type="AlphaFoldDB" id="E4T251"/>
<dbReference type="eggNOG" id="COG0285">
    <property type="taxonomic scope" value="Bacteria"/>
</dbReference>
<dbReference type="RefSeq" id="WP_013444164.1">
    <property type="nucleotide sequence ID" value="NC_014734.1"/>
</dbReference>
<dbReference type="GO" id="GO:0046656">
    <property type="term" value="P:folic acid biosynthetic process"/>
    <property type="evidence" value="ECO:0007669"/>
    <property type="project" value="UniProtKB-KW"/>
</dbReference>
<dbReference type="InterPro" id="IPR036565">
    <property type="entry name" value="Mur-like_cat_sf"/>
</dbReference>
<accession>E4T251</accession>
<dbReference type="InterPro" id="IPR036615">
    <property type="entry name" value="Mur_ligase_C_dom_sf"/>
</dbReference>
<evidence type="ECO:0000256" key="7">
    <source>
        <dbReference type="ARBA" id="ARBA00013025"/>
    </source>
</evidence>
<evidence type="ECO:0000256" key="4">
    <source>
        <dbReference type="ARBA" id="ARBA00005150"/>
    </source>
</evidence>
<dbReference type="Proteomes" id="UP000008718">
    <property type="component" value="Chromosome"/>
</dbReference>
<dbReference type="PIRSF" id="PIRSF001563">
    <property type="entry name" value="Folylpolyglu_synth"/>
    <property type="match status" value="1"/>
</dbReference>
<organism evidence="25 26">
    <name type="scientific">Paludibacter propionicigenes (strain DSM 17365 / JCM 13257 / WB4)</name>
    <dbReference type="NCBI Taxonomy" id="694427"/>
    <lineage>
        <taxon>Bacteria</taxon>
        <taxon>Pseudomonadati</taxon>
        <taxon>Bacteroidota</taxon>
        <taxon>Bacteroidia</taxon>
        <taxon>Bacteroidales</taxon>
        <taxon>Paludibacteraceae</taxon>
        <taxon>Paludibacter</taxon>
    </lineage>
</organism>
<evidence type="ECO:0000256" key="17">
    <source>
        <dbReference type="ARBA" id="ARBA00032510"/>
    </source>
</evidence>
<keyword evidence="12 22" id="KW-0067">ATP-binding</keyword>
<dbReference type="InterPro" id="IPR013221">
    <property type="entry name" value="Mur_ligase_cen"/>
</dbReference>
<evidence type="ECO:0000256" key="3">
    <source>
        <dbReference type="ARBA" id="ARBA00004799"/>
    </source>
</evidence>
<reference key="1">
    <citation type="submission" date="2010-11" db="EMBL/GenBank/DDBJ databases">
        <title>The complete genome of Paludibacter propionicigenes DSM 17365.</title>
        <authorList>
            <consortium name="US DOE Joint Genome Institute (JGI-PGF)"/>
            <person name="Lucas S."/>
            <person name="Copeland A."/>
            <person name="Lapidus A."/>
            <person name="Bruce D."/>
            <person name="Goodwin L."/>
            <person name="Pitluck S."/>
            <person name="Kyrpides N."/>
            <person name="Mavromatis K."/>
            <person name="Ivanova N."/>
            <person name="Munk A.C."/>
            <person name="Brettin T."/>
            <person name="Detter J.C."/>
            <person name="Han C."/>
            <person name="Tapia R."/>
            <person name="Land M."/>
            <person name="Hauser L."/>
            <person name="Markowitz V."/>
            <person name="Cheng J.-F."/>
            <person name="Hugenholtz P."/>
            <person name="Woyke T."/>
            <person name="Wu D."/>
            <person name="Gronow S."/>
            <person name="Wellnitz S."/>
            <person name="Brambilla E."/>
            <person name="Klenk H.-P."/>
            <person name="Eisen J.A."/>
        </authorList>
    </citation>
    <scope>NUCLEOTIDE SEQUENCE</scope>
    <source>
        <strain>WB4</strain>
    </source>
</reference>
<evidence type="ECO:0000256" key="5">
    <source>
        <dbReference type="ARBA" id="ARBA00008276"/>
    </source>
</evidence>
<evidence type="ECO:0000256" key="18">
    <source>
        <dbReference type="ARBA" id="ARBA00047493"/>
    </source>
</evidence>
<dbReference type="Gene3D" id="3.40.1190.10">
    <property type="entry name" value="Mur-like, catalytic domain"/>
    <property type="match status" value="1"/>
</dbReference>
<evidence type="ECO:0000256" key="2">
    <source>
        <dbReference type="ARBA" id="ARBA00002714"/>
    </source>
</evidence>
<comment type="function">
    <text evidence="2">Functions in two distinct reactions of the de novo folate biosynthetic pathway. Catalyzes the addition of a glutamate residue to dihydropteroate (7,8-dihydropteroate or H2Pte) to form dihydrofolate (7,8-dihydrofolate monoglutamate or H2Pte-Glu). Also catalyzes successive additions of L-glutamate to tetrahydrofolate or 10-formyltetrahydrofolate or 5,10-methylenetetrahydrofolate, leading to folylpolyglutamate derivatives.</text>
</comment>
<dbReference type="SUPFAM" id="SSF53244">
    <property type="entry name" value="MurD-like peptide ligases, peptide-binding domain"/>
    <property type="match status" value="1"/>
</dbReference>
<dbReference type="GO" id="GO:0005524">
    <property type="term" value="F:ATP binding"/>
    <property type="evidence" value="ECO:0007669"/>
    <property type="project" value="UniProtKB-KW"/>
</dbReference>
<feature type="domain" description="Mur ligase C-terminal" evidence="23">
    <location>
        <begin position="298"/>
        <end position="415"/>
    </location>
</feature>
<keyword evidence="13" id="KW-0460">Magnesium</keyword>
<dbReference type="GO" id="GO:0005737">
    <property type="term" value="C:cytoplasm"/>
    <property type="evidence" value="ECO:0007669"/>
    <property type="project" value="TreeGrafter"/>
</dbReference>
<dbReference type="STRING" id="694427.Palpr_0639"/>
<evidence type="ECO:0000256" key="15">
    <source>
        <dbReference type="ARBA" id="ARBA00030048"/>
    </source>
</evidence>
<evidence type="ECO:0000256" key="16">
    <source>
        <dbReference type="ARBA" id="ARBA00030592"/>
    </source>
</evidence>
<dbReference type="SUPFAM" id="SSF53623">
    <property type="entry name" value="MurD-like peptide ligases, catalytic domain"/>
    <property type="match status" value="1"/>
</dbReference>
<dbReference type="EC" id="6.3.2.17" evidence="7"/>
<dbReference type="FunFam" id="3.40.1190.10:FF:000011">
    <property type="entry name" value="Folylpolyglutamate synthase/dihydrofolate synthase"/>
    <property type="match status" value="1"/>
</dbReference>
<evidence type="ECO:0000256" key="13">
    <source>
        <dbReference type="ARBA" id="ARBA00022842"/>
    </source>
</evidence>
<dbReference type="InterPro" id="IPR004101">
    <property type="entry name" value="Mur_ligase_C"/>
</dbReference>
<dbReference type="GO" id="GO:0008841">
    <property type="term" value="F:dihydrofolate synthase activity"/>
    <property type="evidence" value="ECO:0007669"/>
    <property type="project" value="UniProtKB-EC"/>
</dbReference>
<evidence type="ECO:0000256" key="22">
    <source>
        <dbReference type="PIRNR" id="PIRNR001563"/>
    </source>
</evidence>
<comment type="catalytic activity">
    <reaction evidence="19">
        <text>10-formyltetrahydrofolyl-(gamma-L-Glu)(n) + L-glutamate + ATP = 10-formyltetrahydrofolyl-(gamma-L-Glu)(n+1) + ADP + phosphate + H(+)</text>
        <dbReference type="Rhea" id="RHEA:51904"/>
        <dbReference type="Rhea" id="RHEA-COMP:13088"/>
        <dbReference type="Rhea" id="RHEA-COMP:14300"/>
        <dbReference type="ChEBI" id="CHEBI:15378"/>
        <dbReference type="ChEBI" id="CHEBI:29985"/>
        <dbReference type="ChEBI" id="CHEBI:30616"/>
        <dbReference type="ChEBI" id="CHEBI:43474"/>
        <dbReference type="ChEBI" id="CHEBI:134413"/>
        <dbReference type="ChEBI" id="CHEBI:456216"/>
        <dbReference type="EC" id="6.3.2.17"/>
    </reaction>
</comment>
<proteinExistence type="inferred from homology"/>
<evidence type="ECO:0000259" key="23">
    <source>
        <dbReference type="Pfam" id="PF02875"/>
    </source>
</evidence>
<dbReference type="EC" id="6.3.2.12" evidence="6"/>
<keyword evidence="11 22" id="KW-0547">Nucleotide-binding</keyword>
<evidence type="ECO:0000256" key="1">
    <source>
        <dbReference type="ARBA" id="ARBA00001946"/>
    </source>
</evidence>
<evidence type="ECO:0000256" key="9">
    <source>
        <dbReference type="ARBA" id="ARBA00022598"/>
    </source>
</evidence>
<comment type="cofactor">
    <cofactor evidence="1">
        <name>Mg(2+)</name>
        <dbReference type="ChEBI" id="CHEBI:18420"/>
    </cofactor>
</comment>
<feature type="domain" description="Mur ligase central" evidence="24">
    <location>
        <begin position="51"/>
        <end position="267"/>
    </location>
</feature>
<evidence type="ECO:0000313" key="25">
    <source>
        <dbReference type="EMBL" id="ADQ78795.1"/>
    </source>
</evidence>
<evidence type="ECO:0000256" key="12">
    <source>
        <dbReference type="ARBA" id="ARBA00022840"/>
    </source>
</evidence>
<dbReference type="HOGENOM" id="CLU_015869_1_1_10"/>
<sequence>MNYAQTIQYLYDRLPVFHHIGSAAYKPGLDNTIRLMNALDNPHTRYRTIHIAGTNGKGSVSHMLASVLQHAGYKVGLYTSPHLVEFGERIRVNGNMIEQQYVVDFVEKHQNLFGEIEPSFFEATMALAFDYFADKQVDIAVIEVGLGGRLDSTNIIQPELSVITNISFDHVGFLGDTLEKIAFEKAGIIKPHTPVVIGEALPETRPVFTARALEENAPLCFAQETVSVSFIDDADGKMRVQTSDHRRFTVDLCGLYQLSNIATVLTAVQQLNSRGILIDEAALKQGLERVTETTGLKGRWQVLRQHPTIVADTGHNVGGIRYVTEQIKKQTYNTLRIVIGMVNDKDISSVLALLPREAVYYFTQANIIRALDAAELKDKAKSYGLEGNAYNTVKQAVNAAITQAGKEDFLFIGGSNFVVGEALAETDFA</sequence>
<evidence type="ECO:0000256" key="20">
    <source>
        <dbReference type="ARBA" id="ARBA00049035"/>
    </source>
</evidence>
<protein>
    <recommendedName>
        <fullName evidence="8">Dihydrofolate synthase/folylpolyglutamate synthase</fullName>
        <ecNumber evidence="6">6.3.2.12</ecNumber>
        <ecNumber evidence="7">6.3.2.17</ecNumber>
    </recommendedName>
    <alternativeName>
        <fullName evidence="17">Folylpoly-gamma-glutamate synthetase-dihydrofolate synthetase</fullName>
    </alternativeName>
    <alternativeName>
        <fullName evidence="15">Folylpolyglutamate synthetase</fullName>
    </alternativeName>
    <alternativeName>
        <fullName evidence="16">Tetrahydrofolylpolyglutamate synthase</fullName>
    </alternativeName>
</protein>
<evidence type="ECO:0000256" key="14">
    <source>
        <dbReference type="ARBA" id="ARBA00022909"/>
    </source>
</evidence>
<dbReference type="GO" id="GO:0004326">
    <property type="term" value="F:tetrahydrofolylpolyglutamate synthase activity"/>
    <property type="evidence" value="ECO:0007669"/>
    <property type="project" value="UniProtKB-EC"/>
</dbReference>
<evidence type="ECO:0000256" key="8">
    <source>
        <dbReference type="ARBA" id="ARBA00019357"/>
    </source>
</evidence>
<keyword evidence="14" id="KW-0289">Folate biosynthesis</keyword>
<dbReference type="PANTHER" id="PTHR11136:SF0">
    <property type="entry name" value="DIHYDROFOLATE SYNTHETASE-RELATED"/>
    <property type="match status" value="1"/>
</dbReference>
<dbReference type="NCBIfam" id="TIGR01499">
    <property type="entry name" value="folC"/>
    <property type="match status" value="1"/>
</dbReference>
<comment type="catalytic activity">
    <reaction evidence="20">
        <text>(6R)-5,10-methylenetetrahydrofolyl-(gamma-L-Glu)(n) + L-glutamate + ATP = (6R)-5,10-methylenetetrahydrofolyl-(gamma-L-Glu)(n+1) + ADP + phosphate + H(+)</text>
        <dbReference type="Rhea" id="RHEA:51912"/>
        <dbReference type="Rhea" id="RHEA-COMP:13257"/>
        <dbReference type="Rhea" id="RHEA-COMP:13258"/>
        <dbReference type="ChEBI" id="CHEBI:15378"/>
        <dbReference type="ChEBI" id="CHEBI:29985"/>
        <dbReference type="ChEBI" id="CHEBI:30616"/>
        <dbReference type="ChEBI" id="CHEBI:43474"/>
        <dbReference type="ChEBI" id="CHEBI:136572"/>
        <dbReference type="ChEBI" id="CHEBI:456216"/>
        <dbReference type="EC" id="6.3.2.17"/>
    </reaction>
</comment>
<keyword evidence="26" id="KW-1185">Reference proteome</keyword>
<comment type="catalytic activity">
    <reaction evidence="18">
        <text>(6S)-5,6,7,8-tetrahydrofolyl-(gamma-L-Glu)(n) + L-glutamate + ATP = (6S)-5,6,7,8-tetrahydrofolyl-(gamma-L-Glu)(n+1) + ADP + phosphate + H(+)</text>
        <dbReference type="Rhea" id="RHEA:10580"/>
        <dbReference type="Rhea" id="RHEA-COMP:14738"/>
        <dbReference type="Rhea" id="RHEA-COMP:14740"/>
        <dbReference type="ChEBI" id="CHEBI:15378"/>
        <dbReference type="ChEBI" id="CHEBI:29985"/>
        <dbReference type="ChEBI" id="CHEBI:30616"/>
        <dbReference type="ChEBI" id="CHEBI:43474"/>
        <dbReference type="ChEBI" id="CHEBI:141005"/>
        <dbReference type="ChEBI" id="CHEBI:456216"/>
        <dbReference type="EC" id="6.3.2.17"/>
    </reaction>
</comment>
<dbReference type="InterPro" id="IPR018109">
    <property type="entry name" value="Folylpolyglutamate_synth_CS"/>
</dbReference>
<dbReference type="Pfam" id="PF02875">
    <property type="entry name" value="Mur_ligase_C"/>
    <property type="match status" value="1"/>
</dbReference>
<gene>
    <name evidence="25" type="ordered locus">Palpr_0639</name>
</gene>
<evidence type="ECO:0000256" key="19">
    <source>
        <dbReference type="ARBA" id="ARBA00047808"/>
    </source>
</evidence>
<dbReference type="EMBL" id="CP002345">
    <property type="protein sequence ID" value="ADQ78795.1"/>
    <property type="molecule type" value="Genomic_DNA"/>
</dbReference>
<dbReference type="KEGG" id="ppn:Palpr_0639"/>
<dbReference type="PROSITE" id="PS01012">
    <property type="entry name" value="FOLYLPOLYGLU_SYNT_2"/>
    <property type="match status" value="1"/>
</dbReference>
<dbReference type="InterPro" id="IPR001645">
    <property type="entry name" value="Folylpolyglutamate_synth"/>
</dbReference>
<dbReference type="Pfam" id="PF08245">
    <property type="entry name" value="Mur_ligase_M"/>
    <property type="match status" value="1"/>
</dbReference>
<comment type="pathway">
    <text evidence="4">Cofactor biosynthesis; tetrahydrofolylpolyglutamate biosynthesis.</text>
</comment>
<keyword evidence="9 22" id="KW-0436">Ligase</keyword>
<comment type="similarity">
    <text evidence="5 22">Belongs to the folylpolyglutamate synthase family.</text>
</comment>
<dbReference type="PROSITE" id="PS01011">
    <property type="entry name" value="FOLYLPOLYGLU_SYNT_1"/>
    <property type="match status" value="1"/>
</dbReference>
<evidence type="ECO:0000259" key="24">
    <source>
        <dbReference type="Pfam" id="PF08245"/>
    </source>
</evidence>
<comment type="catalytic activity">
    <reaction evidence="21">
        <text>7,8-dihydropteroate + L-glutamate + ATP = 7,8-dihydrofolate + ADP + phosphate + H(+)</text>
        <dbReference type="Rhea" id="RHEA:23584"/>
        <dbReference type="ChEBI" id="CHEBI:15378"/>
        <dbReference type="ChEBI" id="CHEBI:17839"/>
        <dbReference type="ChEBI" id="CHEBI:29985"/>
        <dbReference type="ChEBI" id="CHEBI:30616"/>
        <dbReference type="ChEBI" id="CHEBI:43474"/>
        <dbReference type="ChEBI" id="CHEBI:57451"/>
        <dbReference type="ChEBI" id="CHEBI:456216"/>
        <dbReference type="EC" id="6.3.2.12"/>
    </reaction>
</comment>
<evidence type="ECO:0000256" key="11">
    <source>
        <dbReference type="ARBA" id="ARBA00022741"/>
    </source>
</evidence>
<reference evidence="25 26" key="2">
    <citation type="journal article" date="2011" name="Stand. Genomic Sci.">
        <title>Complete genome sequence of Paludibacter propionicigenes type strain (WB4).</title>
        <authorList>
            <person name="Gronow S."/>
            <person name="Munk C."/>
            <person name="Lapidus A."/>
            <person name="Nolan M."/>
            <person name="Lucas S."/>
            <person name="Hammon N."/>
            <person name="Deshpande S."/>
            <person name="Cheng J.F."/>
            <person name="Tapia R."/>
            <person name="Han C."/>
            <person name="Goodwin L."/>
            <person name="Pitluck S."/>
            <person name="Liolios K."/>
            <person name="Ivanova N."/>
            <person name="Mavromatis K."/>
            <person name="Mikhailova N."/>
            <person name="Pati A."/>
            <person name="Chen A."/>
            <person name="Palaniappan K."/>
            <person name="Land M."/>
            <person name="Hauser L."/>
            <person name="Chang Y.J."/>
            <person name="Jeffries C.D."/>
            <person name="Brambilla E."/>
            <person name="Rohde M."/>
            <person name="Goker M."/>
            <person name="Detter J.C."/>
            <person name="Woyke T."/>
            <person name="Bristow J."/>
            <person name="Eisen J.A."/>
            <person name="Markowitz V."/>
            <person name="Hugenholtz P."/>
            <person name="Kyrpides N.C."/>
            <person name="Klenk H.P."/>
        </authorList>
    </citation>
    <scope>NUCLEOTIDE SEQUENCE [LARGE SCALE GENOMIC DNA]</scope>
    <source>
        <strain evidence="26">DSM 17365 / JCM 13257 / WB4</strain>
    </source>
</reference>
<evidence type="ECO:0000313" key="26">
    <source>
        <dbReference type="Proteomes" id="UP000008718"/>
    </source>
</evidence>
<keyword evidence="10" id="KW-0479">Metal-binding</keyword>
<dbReference type="PANTHER" id="PTHR11136">
    <property type="entry name" value="FOLYLPOLYGLUTAMATE SYNTHASE-RELATED"/>
    <property type="match status" value="1"/>
</dbReference>
<evidence type="ECO:0000256" key="6">
    <source>
        <dbReference type="ARBA" id="ARBA00013023"/>
    </source>
</evidence>